<feature type="region of interest" description="Disordered" evidence="1">
    <location>
        <begin position="74"/>
        <end position="95"/>
    </location>
</feature>
<gene>
    <name evidence="2" type="ORF">SLEP1_g59704</name>
</gene>
<dbReference type="Proteomes" id="UP001054252">
    <property type="component" value="Unassembled WGS sequence"/>
</dbReference>
<accession>A0AAV5MT52</accession>
<evidence type="ECO:0000313" key="2">
    <source>
        <dbReference type="EMBL" id="GKV53166.1"/>
    </source>
</evidence>
<comment type="caution">
    <text evidence="2">The sequence shown here is derived from an EMBL/GenBank/DDBJ whole genome shotgun (WGS) entry which is preliminary data.</text>
</comment>
<proteinExistence type="predicted"/>
<dbReference type="AlphaFoldDB" id="A0AAV5MT52"/>
<organism evidence="2 3">
    <name type="scientific">Rubroshorea leprosula</name>
    <dbReference type="NCBI Taxonomy" id="152421"/>
    <lineage>
        <taxon>Eukaryota</taxon>
        <taxon>Viridiplantae</taxon>
        <taxon>Streptophyta</taxon>
        <taxon>Embryophyta</taxon>
        <taxon>Tracheophyta</taxon>
        <taxon>Spermatophyta</taxon>
        <taxon>Magnoliopsida</taxon>
        <taxon>eudicotyledons</taxon>
        <taxon>Gunneridae</taxon>
        <taxon>Pentapetalae</taxon>
        <taxon>rosids</taxon>
        <taxon>malvids</taxon>
        <taxon>Malvales</taxon>
        <taxon>Dipterocarpaceae</taxon>
        <taxon>Rubroshorea</taxon>
    </lineage>
</organism>
<protein>
    <submittedName>
        <fullName evidence="2">Uncharacterized protein</fullName>
    </submittedName>
</protein>
<evidence type="ECO:0000313" key="3">
    <source>
        <dbReference type="Proteomes" id="UP001054252"/>
    </source>
</evidence>
<reference evidence="2 3" key="1">
    <citation type="journal article" date="2021" name="Commun. Biol.">
        <title>The genome of Shorea leprosula (Dipterocarpaceae) highlights the ecological relevance of drought in aseasonal tropical rainforests.</title>
        <authorList>
            <person name="Ng K.K.S."/>
            <person name="Kobayashi M.J."/>
            <person name="Fawcett J.A."/>
            <person name="Hatakeyama M."/>
            <person name="Paape T."/>
            <person name="Ng C.H."/>
            <person name="Ang C.C."/>
            <person name="Tnah L.H."/>
            <person name="Lee C.T."/>
            <person name="Nishiyama T."/>
            <person name="Sese J."/>
            <person name="O'Brien M.J."/>
            <person name="Copetti D."/>
            <person name="Mohd Noor M.I."/>
            <person name="Ong R.C."/>
            <person name="Putra M."/>
            <person name="Sireger I.Z."/>
            <person name="Indrioko S."/>
            <person name="Kosugi Y."/>
            <person name="Izuno A."/>
            <person name="Isagi Y."/>
            <person name="Lee S.L."/>
            <person name="Shimizu K.K."/>
        </authorList>
    </citation>
    <scope>NUCLEOTIDE SEQUENCE [LARGE SCALE GENOMIC DNA]</scope>
    <source>
        <strain evidence="2">214</strain>
    </source>
</reference>
<dbReference type="EMBL" id="BPVZ01001130">
    <property type="protein sequence ID" value="GKV53166.1"/>
    <property type="molecule type" value="Genomic_DNA"/>
</dbReference>
<name>A0AAV5MT52_9ROSI</name>
<evidence type="ECO:0000256" key="1">
    <source>
        <dbReference type="SAM" id="MobiDB-lite"/>
    </source>
</evidence>
<keyword evidence="3" id="KW-1185">Reference proteome</keyword>
<sequence length="95" mass="11178">MNHKEVFAHQIESARESTLDLDELVLAMRWISTESENFLDATGLDSPKRVVDLHFLIITNFFRSLIYVIKPRSGFEENPDLGLREEEEKEKREKK</sequence>
<feature type="compositionally biased region" description="Basic and acidic residues" evidence="1">
    <location>
        <begin position="82"/>
        <end position="95"/>
    </location>
</feature>